<feature type="domain" description="Pyruvate flavodoxin/ferredoxin oxidoreductase pyrimidine binding" evidence="2">
    <location>
        <begin position="14"/>
        <end position="189"/>
    </location>
</feature>
<protein>
    <submittedName>
        <fullName evidence="4">2-ketoisovalerate ferredoxin oxidoreductase</fullName>
        <ecNumber evidence="4">1.2.7.7</ecNumber>
    </submittedName>
</protein>
<gene>
    <name evidence="4" type="ORF">ADN00_16850</name>
</gene>
<dbReference type="SUPFAM" id="SSF52518">
    <property type="entry name" value="Thiamin diphosphate-binding fold (THDP-binding)"/>
    <property type="match status" value="1"/>
</dbReference>
<dbReference type="PANTHER" id="PTHR43088:SF1">
    <property type="entry name" value="SUBUNIT OF PYRUVATE:FLAVODOXIN OXIDOREDUCTASE"/>
    <property type="match status" value="1"/>
</dbReference>
<dbReference type="AlphaFoldDB" id="A0A0P6WR60"/>
<feature type="domain" description="Pyruvate:ferredoxin oxidoreductase core" evidence="3">
    <location>
        <begin position="246"/>
        <end position="339"/>
    </location>
</feature>
<proteinExistence type="predicted"/>
<dbReference type="Gene3D" id="3.40.50.920">
    <property type="match status" value="1"/>
</dbReference>
<dbReference type="OrthoDB" id="9794954at2"/>
<comment type="caution">
    <text evidence="4">The sequence shown here is derived from an EMBL/GenBank/DDBJ whole genome shotgun (WGS) entry which is preliminary data.</text>
</comment>
<evidence type="ECO:0000259" key="2">
    <source>
        <dbReference type="Pfam" id="PF01855"/>
    </source>
</evidence>
<evidence type="ECO:0000313" key="4">
    <source>
        <dbReference type="EMBL" id="KPL71374.1"/>
    </source>
</evidence>
<dbReference type="Pfam" id="PF17147">
    <property type="entry name" value="PFOR_II"/>
    <property type="match status" value="1"/>
</dbReference>
<dbReference type="InterPro" id="IPR002880">
    <property type="entry name" value="Pyrv_Fd/Flavodoxin_OxRdtase_N"/>
</dbReference>
<dbReference type="CDD" id="cd07034">
    <property type="entry name" value="TPP_PYR_PFOR_IOR-alpha_like"/>
    <property type="match status" value="1"/>
</dbReference>
<dbReference type="NCBIfam" id="NF005507">
    <property type="entry name" value="PRK07119.1"/>
    <property type="match status" value="1"/>
</dbReference>
<keyword evidence="5" id="KW-1185">Reference proteome</keyword>
<dbReference type="InterPro" id="IPR052368">
    <property type="entry name" value="2-oxoacid_oxidoreductase"/>
</dbReference>
<accession>A0A0P6WR60</accession>
<dbReference type="Pfam" id="PF01855">
    <property type="entry name" value="POR_N"/>
    <property type="match status" value="1"/>
</dbReference>
<dbReference type="InterPro" id="IPR009014">
    <property type="entry name" value="Transketo_C/PFOR_II"/>
</dbReference>
<evidence type="ECO:0000313" key="5">
    <source>
        <dbReference type="Proteomes" id="UP000050417"/>
    </source>
</evidence>
<dbReference type="GO" id="GO:0043807">
    <property type="term" value="F:3-methyl-2-oxobutanoate dehydrogenase (ferredoxin) activity"/>
    <property type="evidence" value="ECO:0007669"/>
    <property type="project" value="UniProtKB-EC"/>
</dbReference>
<dbReference type="EMBL" id="LGCL01000041">
    <property type="protein sequence ID" value="KPL71374.1"/>
    <property type="molecule type" value="Genomic_DNA"/>
</dbReference>
<dbReference type="InterPro" id="IPR033412">
    <property type="entry name" value="PFOR_II"/>
</dbReference>
<evidence type="ECO:0000259" key="3">
    <source>
        <dbReference type="Pfam" id="PF17147"/>
    </source>
</evidence>
<reference evidence="4 5" key="1">
    <citation type="submission" date="2015-07" db="EMBL/GenBank/DDBJ databases">
        <title>Genome sequence of Ornatilinea apprima DSM 23815.</title>
        <authorList>
            <person name="Hemp J."/>
            <person name="Ward L.M."/>
            <person name="Pace L.A."/>
            <person name="Fischer W.W."/>
        </authorList>
    </citation>
    <scope>NUCLEOTIDE SEQUENCE [LARGE SCALE GENOMIC DNA]</scope>
    <source>
        <strain evidence="4 5">P3M-1</strain>
    </source>
</reference>
<sequence length="368" mass="40314">MAKELLKGNVAFAEAAIRAGLQAYFGYPITPQTEALEWMSQRMPELGRAFVQAESELGAINMVYGAACTGARVMTSSSSPGISLMMEGISYIAGTEVPAVIVDVARGGPGLGNIAPAQGDYNQIVHGGGHGDYYPIVLAPANVQELIDQTALAFDLAEKYRSVVFILIDGVLGQMMEPAELPPMRPVRQTVPDWAVHGVPGRGKHILNSLYINPPDQEEVDIRLLKRWMEIKANEVRYKTYFTEDAEYLLVGFGTSGRVALSAVRAARAKGIKVGLMRPITLAPYPEKELEELSQRMKGILVVEMNNGQMLDDVLRITKGRVPVEFYGRPGGIVPLPDEVLADIERLTSSQFSLDGDPRERWLARMQL</sequence>
<dbReference type="RefSeq" id="WP_075064219.1">
    <property type="nucleotide sequence ID" value="NZ_LGCL01000041.1"/>
</dbReference>
<dbReference type="InterPro" id="IPR029061">
    <property type="entry name" value="THDP-binding"/>
</dbReference>
<evidence type="ECO:0000256" key="1">
    <source>
        <dbReference type="ARBA" id="ARBA00023002"/>
    </source>
</evidence>
<dbReference type="PANTHER" id="PTHR43088">
    <property type="entry name" value="SUBUNIT OF PYRUVATE:FLAVODOXIN OXIDOREDUCTASE-RELATED"/>
    <property type="match status" value="1"/>
</dbReference>
<dbReference type="Proteomes" id="UP000050417">
    <property type="component" value="Unassembled WGS sequence"/>
</dbReference>
<dbReference type="PATRIC" id="fig|1134406.4.peg.430"/>
<keyword evidence="1 4" id="KW-0560">Oxidoreductase</keyword>
<dbReference type="SUPFAM" id="SSF52922">
    <property type="entry name" value="TK C-terminal domain-like"/>
    <property type="match status" value="1"/>
</dbReference>
<dbReference type="Gene3D" id="3.40.50.970">
    <property type="match status" value="1"/>
</dbReference>
<dbReference type="EC" id="1.2.7.7" evidence="4"/>
<organism evidence="4 5">
    <name type="scientific">Ornatilinea apprima</name>
    <dbReference type="NCBI Taxonomy" id="1134406"/>
    <lineage>
        <taxon>Bacteria</taxon>
        <taxon>Bacillati</taxon>
        <taxon>Chloroflexota</taxon>
        <taxon>Anaerolineae</taxon>
        <taxon>Anaerolineales</taxon>
        <taxon>Anaerolineaceae</taxon>
        <taxon>Ornatilinea</taxon>
    </lineage>
</organism>
<name>A0A0P6WR60_9CHLR</name>
<dbReference type="STRING" id="1134406.ADN00_16850"/>